<dbReference type="Pfam" id="PF13279">
    <property type="entry name" value="4HBT_2"/>
    <property type="match status" value="1"/>
</dbReference>
<gene>
    <name evidence="1" type="ORF">G5B40_17710</name>
</gene>
<dbReference type="EMBL" id="CP049056">
    <property type="protein sequence ID" value="QIE57114.1"/>
    <property type="molecule type" value="Genomic_DNA"/>
</dbReference>
<dbReference type="InterPro" id="IPR050563">
    <property type="entry name" value="4-hydroxybenzoyl-CoA_TE"/>
</dbReference>
<evidence type="ECO:0000313" key="1">
    <source>
        <dbReference type="EMBL" id="QIE57114.1"/>
    </source>
</evidence>
<proteinExistence type="predicted"/>
<dbReference type="PANTHER" id="PTHR31793:SF2">
    <property type="entry name" value="BLR1345 PROTEIN"/>
    <property type="match status" value="1"/>
</dbReference>
<dbReference type="RefSeq" id="WP_165101453.1">
    <property type="nucleotide sequence ID" value="NZ_CP049056.1"/>
</dbReference>
<dbReference type="AlphaFoldDB" id="A0A7L5C479"/>
<dbReference type="PANTHER" id="PTHR31793">
    <property type="entry name" value="4-HYDROXYBENZOYL-COA THIOESTERASE FAMILY MEMBER"/>
    <property type="match status" value="1"/>
</dbReference>
<dbReference type="SUPFAM" id="SSF54637">
    <property type="entry name" value="Thioesterase/thiol ester dehydrase-isomerase"/>
    <property type="match status" value="1"/>
</dbReference>
<dbReference type="KEGG" id="hdh:G5B40_17710"/>
<dbReference type="GO" id="GO:0047617">
    <property type="term" value="F:fatty acyl-CoA hydrolase activity"/>
    <property type="evidence" value="ECO:0007669"/>
    <property type="project" value="TreeGrafter"/>
</dbReference>
<keyword evidence="2" id="KW-1185">Reference proteome</keyword>
<dbReference type="Gene3D" id="3.10.129.10">
    <property type="entry name" value="Hotdog Thioesterase"/>
    <property type="match status" value="1"/>
</dbReference>
<reference evidence="1 2" key="1">
    <citation type="submission" date="2020-02" db="EMBL/GenBank/DDBJ databases">
        <title>complete genome sequence of Rhodobacteraceae bacterium.</title>
        <authorList>
            <person name="Park J."/>
            <person name="Kim Y.-S."/>
            <person name="Kim K.-H."/>
        </authorList>
    </citation>
    <scope>NUCLEOTIDE SEQUENCE [LARGE SCALE GENOMIC DNA]</scope>
    <source>
        <strain evidence="1 2">RR4-56</strain>
    </source>
</reference>
<dbReference type="Proteomes" id="UP000503336">
    <property type="component" value="Chromosome"/>
</dbReference>
<evidence type="ECO:0000313" key="2">
    <source>
        <dbReference type="Proteomes" id="UP000503336"/>
    </source>
</evidence>
<name>A0A7L5C479_9RHOB</name>
<dbReference type="CDD" id="cd00586">
    <property type="entry name" value="4HBT"/>
    <property type="match status" value="1"/>
</dbReference>
<dbReference type="InterPro" id="IPR029069">
    <property type="entry name" value="HotDog_dom_sf"/>
</dbReference>
<organism evidence="1 2">
    <name type="scientific">Pikeienuella piscinae</name>
    <dbReference type="NCBI Taxonomy" id="2748098"/>
    <lineage>
        <taxon>Bacteria</taxon>
        <taxon>Pseudomonadati</taxon>
        <taxon>Pseudomonadota</taxon>
        <taxon>Alphaproteobacteria</taxon>
        <taxon>Rhodobacterales</taxon>
        <taxon>Paracoccaceae</taxon>
        <taxon>Pikeienuella</taxon>
    </lineage>
</organism>
<protein>
    <submittedName>
        <fullName evidence="1">Thioesterase</fullName>
    </submittedName>
</protein>
<accession>A0A7L5C479</accession>
<sequence length="153" mass="16867">MLELRRTCPGSWVDFNGHMRDAYYMLLVSFANDRTMDELGMGPRYLRETGRTLYNLDMRVRYLKEAHRGDRLLVEMRLLAADAKRLHLHSMIRNETTGAALAAVEAVLLHVDQAAGPAAAPFPPEVAALIAARLARDAGPAPAIRTGGVGLTR</sequence>